<dbReference type="Gene3D" id="2.60.40.10">
    <property type="entry name" value="Immunoglobulins"/>
    <property type="match status" value="1"/>
</dbReference>
<evidence type="ECO:0000313" key="1">
    <source>
        <dbReference type="EMBL" id="GGK03270.1"/>
    </source>
</evidence>
<dbReference type="AlphaFoldDB" id="A0A8J3B945"/>
<gene>
    <name evidence="1" type="ORF">GCM10010123_36480</name>
</gene>
<proteinExistence type="predicted"/>
<protein>
    <recommendedName>
        <fullName evidence="3">DNRLRE domain-containing protein</fullName>
    </recommendedName>
</protein>
<dbReference type="EMBL" id="BMQB01000008">
    <property type="protein sequence ID" value="GGK03270.1"/>
    <property type="molecule type" value="Genomic_DNA"/>
</dbReference>
<reference evidence="1" key="2">
    <citation type="submission" date="2020-09" db="EMBL/GenBank/DDBJ databases">
        <authorList>
            <person name="Sun Q."/>
            <person name="Ohkuma M."/>
        </authorList>
    </citation>
    <scope>NUCLEOTIDE SEQUENCE</scope>
    <source>
        <strain evidence="1">JCM 3090</strain>
    </source>
</reference>
<dbReference type="NCBIfam" id="NF033679">
    <property type="entry name" value="DNRLRE_dom"/>
    <property type="match status" value="1"/>
</dbReference>
<accession>A0A8J3B945</accession>
<comment type="caution">
    <text evidence="1">The sequence shown here is derived from an EMBL/GenBank/DDBJ whole genome shotgun (WGS) entry which is preliminary data.</text>
</comment>
<dbReference type="InterPro" id="IPR013783">
    <property type="entry name" value="Ig-like_fold"/>
</dbReference>
<sequence>MLDVPARAAGTDAAPDEATAVAAARAGGERVRITGLTTETDEAWALPDGTVEWSHHYRPVRLERDGDWVPVDTTLEVRPDGTVGPRAAAADMAFSGGGTEPLVALAKEDSTVAFGSPLGALPTPVLDGDTATYPEVLPGVDLRLRADVDGYAQQLVVKSEAAAANPELDRLTFPMVREDATVRADAAGNLTVADATGAELFIGATPTMWDQDFADAHRDTGGQPDPAHHGVEEEMAVAVTADSLSIVPDAAMLADPDTTYPVYIDPGYTAPRRNWTYTSSATPNTNFWNSGADAPIGTPNAGATKYRSYFVENADNIPWTPSDYLVSAKLQLQLEYSASCVPMEFSAYSLTSSPGLTTTWNSQPGINKILSSATTNLGRPGCADPGTVKLDVTSLARNSQLNGWNNVNIGLKATSETDTRGYKTFSNNPKLVVVYTSYPRFVANAMLPGGACATGAGRPVVNTATPALAAEYSDSDSTTADVTVEWWDVNGTAPLGSTTLADADLRLTPTAAVPGGQLAHLGTYKWRSRASDSGAETPWSDWCEFTVDTTVPDVSSLDYPENAGGGPAGSAGTFAISPPPGMPDVATYTYWLNGGATTQVAADPANPVAVTVTPTTSGDQVLSVVARSSLGVDSPARAYRFRVGADALAALEPVPSGGASGTGQMETSEDWVSTSSSNVPPWDEGASASTIRYSPARCTAALDNPRGSGAAGTAGTVAVHGLGSCDANVSTLSARTWLLRMDQWGWTLVGDSGVRRTTGIDTIRSTAASPSCIGRPAGTYRGTTSQISVESGSSYHAALSRSRTTVSCTPGG</sequence>
<dbReference type="GO" id="GO:0005975">
    <property type="term" value="P:carbohydrate metabolic process"/>
    <property type="evidence" value="ECO:0007669"/>
    <property type="project" value="UniProtKB-ARBA"/>
</dbReference>
<evidence type="ECO:0000313" key="2">
    <source>
        <dbReference type="Proteomes" id="UP000649739"/>
    </source>
</evidence>
<keyword evidence="2" id="KW-1185">Reference proteome</keyword>
<name>A0A8J3B945_9ACTN</name>
<organism evidence="1 2">
    <name type="scientific">Pilimelia anulata</name>
    <dbReference type="NCBI Taxonomy" id="53371"/>
    <lineage>
        <taxon>Bacteria</taxon>
        <taxon>Bacillati</taxon>
        <taxon>Actinomycetota</taxon>
        <taxon>Actinomycetes</taxon>
        <taxon>Micromonosporales</taxon>
        <taxon>Micromonosporaceae</taxon>
        <taxon>Pilimelia</taxon>
    </lineage>
</organism>
<reference evidence="1" key="1">
    <citation type="journal article" date="2014" name="Int. J. Syst. Evol. Microbiol.">
        <title>Complete genome sequence of Corynebacterium casei LMG S-19264T (=DSM 44701T), isolated from a smear-ripened cheese.</title>
        <authorList>
            <consortium name="US DOE Joint Genome Institute (JGI-PGF)"/>
            <person name="Walter F."/>
            <person name="Albersmeier A."/>
            <person name="Kalinowski J."/>
            <person name="Ruckert C."/>
        </authorList>
    </citation>
    <scope>NUCLEOTIDE SEQUENCE</scope>
    <source>
        <strain evidence="1">JCM 3090</strain>
    </source>
</reference>
<evidence type="ECO:0008006" key="3">
    <source>
        <dbReference type="Google" id="ProtNLM"/>
    </source>
</evidence>
<dbReference type="Proteomes" id="UP000649739">
    <property type="component" value="Unassembled WGS sequence"/>
</dbReference>